<reference evidence="1" key="1">
    <citation type="submission" date="2019-02" db="EMBL/GenBank/DDBJ databases">
        <authorList>
            <person name="Gruber-Vodicka R. H."/>
            <person name="Seah K. B. B."/>
        </authorList>
    </citation>
    <scope>NUCLEOTIDE SEQUENCE</scope>
    <source>
        <strain evidence="2">BECK_BZ106</strain>
        <strain evidence="1">BECK_BZ15</strain>
    </source>
</reference>
<evidence type="ECO:0000313" key="2">
    <source>
        <dbReference type="EMBL" id="VFJ50485.1"/>
    </source>
</evidence>
<proteinExistence type="predicted"/>
<name>A0A450RZN6_9GAMM</name>
<dbReference type="AlphaFoldDB" id="A0A450RZN6"/>
<evidence type="ECO:0000313" key="1">
    <source>
        <dbReference type="EMBL" id="VFJ44730.1"/>
    </source>
</evidence>
<accession>A0A450RZN6</accession>
<dbReference type="EMBL" id="CAADEW010000008">
    <property type="protein sequence ID" value="VFJ44730.1"/>
    <property type="molecule type" value="Genomic_DNA"/>
</dbReference>
<gene>
    <name evidence="1" type="ORF">BECKFW1821A_GA0114235_100812</name>
    <name evidence="2" type="ORF">BECKFW1821B_GA0114236_100710</name>
</gene>
<dbReference type="EMBL" id="CAADFD010000007">
    <property type="protein sequence ID" value="VFJ50485.1"/>
    <property type="molecule type" value="Genomic_DNA"/>
</dbReference>
<organism evidence="1">
    <name type="scientific">Candidatus Kentrum sp. FW</name>
    <dbReference type="NCBI Taxonomy" id="2126338"/>
    <lineage>
        <taxon>Bacteria</taxon>
        <taxon>Pseudomonadati</taxon>
        <taxon>Pseudomonadota</taxon>
        <taxon>Gammaproteobacteria</taxon>
        <taxon>Candidatus Kentrum</taxon>
    </lineage>
</organism>
<protein>
    <submittedName>
        <fullName evidence="1">Uncharacterized protein</fullName>
    </submittedName>
</protein>
<sequence>MTDEIMHELWQVKDAIAAKYDYDVRQLVEHLRTAEKSSGARVVDLRARQIRDNRTEVSTECAKGVFVDTRY</sequence>